<gene>
    <name evidence="3" type="ORF">AXG93_809s1000</name>
</gene>
<dbReference type="Pfam" id="PF03732">
    <property type="entry name" value="Retrotrans_gag"/>
    <property type="match status" value="1"/>
</dbReference>
<sequence length="455" mass="52613">MLDVPTEDTARVQTVVQNYEDLFANTSTSPVWPTTLFRDSNPVRSSGGTSRDAYIKLFESVFITNKEDNEADRLRIFPSVLRKKAQSWYNHESTIPTGIDMWTKLREKFLKRFRELGYDSQVLTKLRNLHRERKENLRDYTERFQDLLDRIPKTGEGVPYSTQQAIDWYVTGLPMEMKTYCRRYRCDTIDEVITSAEAYETSTLNKRPKELSPEEQDDENRWPDEETIVGRVETRSATRKKESTSEKAKRDKKDAKKKDSKETESREPKKGAPPKTSKSLAKKESSTKKDKSAEELRTSSQDDFQSDGPTLKMLRKAYAPDIKDEVGELLREELEKTPLRKTKEKESVTAEAPAQAERVSRMVKPPKALIMTLRQILFDRQANVTFRQLVADNNAYLKMLNAALKRTKRSRRHKLPRVYQIWYEDLGPPEIDIEIGGCTIHKVPLDSGSGINIMT</sequence>
<feature type="compositionally biased region" description="Basic and acidic residues" evidence="1">
    <location>
        <begin position="281"/>
        <end position="297"/>
    </location>
</feature>
<dbReference type="PANTHER" id="PTHR33223:SF6">
    <property type="entry name" value="CCHC-TYPE DOMAIN-CONTAINING PROTEIN"/>
    <property type="match status" value="1"/>
</dbReference>
<comment type="caution">
    <text evidence="3">The sequence shown here is derived from an EMBL/GenBank/DDBJ whole genome shotgun (WGS) entry which is preliminary data.</text>
</comment>
<dbReference type="PANTHER" id="PTHR33223">
    <property type="entry name" value="CCHC-TYPE DOMAIN-CONTAINING PROTEIN"/>
    <property type="match status" value="1"/>
</dbReference>
<dbReference type="EMBL" id="LVLJ01000855">
    <property type="protein sequence ID" value="OAE32319.1"/>
    <property type="molecule type" value="Genomic_DNA"/>
</dbReference>
<feature type="compositionally biased region" description="Basic and acidic residues" evidence="1">
    <location>
        <begin position="232"/>
        <end position="270"/>
    </location>
</feature>
<organism evidence="3 4">
    <name type="scientific">Marchantia polymorpha subsp. ruderalis</name>
    <dbReference type="NCBI Taxonomy" id="1480154"/>
    <lineage>
        <taxon>Eukaryota</taxon>
        <taxon>Viridiplantae</taxon>
        <taxon>Streptophyta</taxon>
        <taxon>Embryophyta</taxon>
        <taxon>Marchantiophyta</taxon>
        <taxon>Marchantiopsida</taxon>
        <taxon>Marchantiidae</taxon>
        <taxon>Marchantiales</taxon>
        <taxon>Marchantiaceae</taxon>
        <taxon>Marchantia</taxon>
    </lineage>
</organism>
<keyword evidence="4" id="KW-1185">Reference proteome</keyword>
<evidence type="ECO:0000313" key="4">
    <source>
        <dbReference type="Proteomes" id="UP000077202"/>
    </source>
</evidence>
<reference evidence="3" key="1">
    <citation type="submission" date="2016-03" db="EMBL/GenBank/DDBJ databases">
        <title>Mechanisms controlling the formation of the plant cell surface in tip-growing cells are functionally conserved among land plants.</title>
        <authorList>
            <person name="Honkanen S."/>
            <person name="Jones V.A."/>
            <person name="Morieri G."/>
            <person name="Champion C."/>
            <person name="Hetherington A.J."/>
            <person name="Kelly S."/>
            <person name="Saint-Marcoux D."/>
            <person name="Proust H."/>
            <person name="Prescott H."/>
            <person name="Dolan L."/>
        </authorList>
    </citation>
    <scope>NUCLEOTIDE SEQUENCE [LARGE SCALE GENOMIC DNA]</scope>
    <source>
        <tissue evidence="3">Whole gametophyte</tissue>
    </source>
</reference>
<evidence type="ECO:0000256" key="1">
    <source>
        <dbReference type="SAM" id="MobiDB-lite"/>
    </source>
</evidence>
<protein>
    <recommendedName>
        <fullName evidence="2">Retrotransposon gag domain-containing protein</fullName>
    </recommendedName>
</protein>
<evidence type="ECO:0000313" key="3">
    <source>
        <dbReference type="EMBL" id="OAE32319.1"/>
    </source>
</evidence>
<evidence type="ECO:0000259" key="2">
    <source>
        <dbReference type="Pfam" id="PF03732"/>
    </source>
</evidence>
<accession>A0A176WGW1</accession>
<name>A0A176WGW1_MARPO</name>
<feature type="region of interest" description="Disordered" evidence="1">
    <location>
        <begin position="202"/>
        <end position="309"/>
    </location>
</feature>
<dbReference type="Proteomes" id="UP000077202">
    <property type="component" value="Unassembled WGS sequence"/>
</dbReference>
<dbReference type="AlphaFoldDB" id="A0A176WGW1"/>
<feature type="domain" description="Retrotransposon gag" evidence="2">
    <location>
        <begin position="76"/>
        <end position="173"/>
    </location>
</feature>
<proteinExistence type="predicted"/>
<dbReference type="InterPro" id="IPR005162">
    <property type="entry name" value="Retrotrans_gag_dom"/>
</dbReference>